<dbReference type="InterPro" id="IPR035901">
    <property type="entry name" value="GIY-YIG_endonuc_sf"/>
</dbReference>
<dbReference type="Gene3D" id="3.40.1440.10">
    <property type="entry name" value="GIY-YIG endonuclease"/>
    <property type="match status" value="1"/>
</dbReference>
<keyword evidence="1" id="KW-1133">Transmembrane helix</keyword>
<keyword evidence="4" id="KW-1185">Reference proteome</keyword>
<protein>
    <submittedName>
        <fullName evidence="3">GIY-YIG nuclease family protein</fullName>
    </submittedName>
</protein>
<sequence>SGGSLVRTQYLPPSLREIWGFCIINLMFAVYIQYSQSLDKYYVGCTSDVSERLKKHNTNHSGFTGKLDILKETT</sequence>
<dbReference type="Proteomes" id="UP001597387">
    <property type="component" value="Unassembled WGS sequence"/>
</dbReference>
<feature type="domain" description="GIY-YIG" evidence="2">
    <location>
        <begin position="26"/>
        <end position="74"/>
    </location>
</feature>
<organism evidence="3 4">
    <name type="scientific">Paradesertivirga mongoliensis</name>
    <dbReference type="NCBI Taxonomy" id="2100740"/>
    <lineage>
        <taxon>Bacteria</taxon>
        <taxon>Pseudomonadati</taxon>
        <taxon>Bacteroidota</taxon>
        <taxon>Sphingobacteriia</taxon>
        <taxon>Sphingobacteriales</taxon>
        <taxon>Sphingobacteriaceae</taxon>
        <taxon>Paradesertivirga</taxon>
    </lineage>
</organism>
<evidence type="ECO:0000313" key="3">
    <source>
        <dbReference type="EMBL" id="MFD2162080.1"/>
    </source>
</evidence>
<accession>A0ABW4ZJJ6</accession>
<dbReference type="EMBL" id="JBHUHZ010000001">
    <property type="protein sequence ID" value="MFD2162080.1"/>
    <property type="molecule type" value="Genomic_DNA"/>
</dbReference>
<proteinExistence type="predicted"/>
<keyword evidence="1" id="KW-0812">Transmembrane</keyword>
<feature type="non-terminal residue" evidence="3">
    <location>
        <position position="1"/>
    </location>
</feature>
<dbReference type="SUPFAM" id="SSF82771">
    <property type="entry name" value="GIY-YIG endonuclease"/>
    <property type="match status" value="1"/>
</dbReference>
<dbReference type="Pfam" id="PF01541">
    <property type="entry name" value="GIY-YIG"/>
    <property type="match status" value="1"/>
</dbReference>
<feature type="transmembrane region" description="Helical" evidence="1">
    <location>
        <begin position="18"/>
        <end position="34"/>
    </location>
</feature>
<keyword evidence="1" id="KW-0472">Membrane</keyword>
<dbReference type="PROSITE" id="PS50164">
    <property type="entry name" value="GIY_YIG"/>
    <property type="match status" value="1"/>
</dbReference>
<comment type="caution">
    <text evidence="3">The sequence shown here is derived from an EMBL/GenBank/DDBJ whole genome shotgun (WGS) entry which is preliminary data.</text>
</comment>
<evidence type="ECO:0000313" key="4">
    <source>
        <dbReference type="Proteomes" id="UP001597387"/>
    </source>
</evidence>
<dbReference type="InterPro" id="IPR000305">
    <property type="entry name" value="GIY-YIG_endonuc"/>
</dbReference>
<evidence type="ECO:0000256" key="1">
    <source>
        <dbReference type="SAM" id="Phobius"/>
    </source>
</evidence>
<gene>
    <name evidence="3" type="ORF">ACFSJU_06725</name>
</gene>
<dbReference type="RefSeq" id="WP_379125476.1">
    <property type="nucleotide sequence ID" value="NZ_JBHUHZ010000001.1"/>
</dbReference>
<evidence type="ECO:0000259" key="2">
    <source>
        <dbReference type="PROSITE" id="PS50164"/>
    </source>
</evidence>
<name>A0ABW4ZJJ6_9SPHI</name>
<reference evidence="4" key="1">
    <citation type="journal article" date="2019" name="Int. J. Syst. Evol. Microbiol.">
        <title>The Global Catalogue of Microorganisms (GCM) 10K type strain sequencing project: providing services to taxonomists for standard genome sequencing and annotation.</title>
        <authorList>
            <consortium name="The Broad Institute Genomics Platform"/>
            <consortium name="The Broad Institute Genome Sequencing Center for Infectious Disease"/>
            <person name="Wu L."/>
            <person name="Ma J."/>
        </authorList>
    </citation>
    <scope>NUCLEOTIDE SEQUENCE [LARGE SCALE GENOMIC DNA]</scope>
    <source>
        <strain evidence="4">KCTC 42217</strain>
    </source>
</reference>